<dbReference type="Proteomes" id="UP001271007">
    <property type="component" value="Unassembled WGS sequence"/>
</dbReference>
<dbReference type="PANTHER" id="PTHR36978">
    <property type="entry name" value="P-LOOP CONTAINING NUCLEOTIDE TRIPHOSPHATE HYDROLASE"/>
    <property type="match status" value="1"/>
</dbReference>
<dbReference type="PANTHER" id="PTHR36978:SF4">
    <property type="entry name" value="P-LOOP CONTAINING NUCLEOSIDE TRIPHOSPHATE HYDROLASE PROTEIN"/>
    <property type="match status" value="1"/>
</dbReference>
<dbReference type="SUPFAM" id="SSF52540">
    <property type="entry name" value="P-loop containing nucleoside triphosphate hydrolases"/>
    <property type="match status" value="1"/>
</dbReference>
<evidence type="ECO:0000313" key="3">
    <source>
        <dbReference type="Proteomes" id="UP001271007"/>
    </source>
</evidence>
<sequence length="254" mass="28151">MEVICPGYSRTGTLTMQKALEILGYPNVYHFSSIYDNVRDADIWLDLIAAKFEGRGTLTESSFDALLGHCGAVTDMPCLSFAPELISYYPDAKVVLVERDVDKWYQSWSAFLDNAMSPGLPILAKLEPYYLGRIAAVGTKGTDLLVGSGKSVAAAKARSREAYLKHYALVRSVTPKERLLEFSLADGWGPLCEFLGKPVPDVPFPHENDTARNTKSFEELGKMAVKRILTRAAYAVAVIGIPTVAFYMTRHMRR</sequence>
<reference evidence="2" key="1">
    <citation type="submission" date="2023-04" db="EMBL/GenBank/DDBJ databases">
        <title>Black Yeasts Isolated from many extreme environments.</title>
        <authorList>
            <person name="Coleine C."/>
            <person name="Stajich J.E."/>
            <person name="Selbmann L."/>
        </authorList>
    </citation>
    <scope>NUCLEOTIDE SEQUENCE</scope>
    <source>
        <strain evidence="2">CCFEE 5312</strain>
    </source>
</reference>
<feature type="transmembrane region" description="Helical" evidence="1">
    <location>
        <begin position="232"/>
        <end position="249"/>
    </location>
</feature>
<evidence type="ECO:0008006" key="4">
    <source>
        <dbReference type="Google" id="ProtNLM"/>
    </source>
</evidence>
<dbReference type="Gene3D" id="3.40.50.300">
    <property type="entry name" value="P-loop containing nucleotide triphosphate hydrolases"/>
    <property type="match status" value="1"/>
</dbReference>
<dbReference type="AlphaFoldDB" id="A0AAJ0D6N4"/>
<gene>
    <name evidence="2" type="ORF">LTR09_011127</name>
</gene>
<evidence type="ECO:0000313" key="2">
    <source>
        <dbReference type="EMBL" id="KAK3047498.1"/>
    </source>
</evidence>
<proteinExistence type="predicted"/>
<keyword evidence="3" id="KW-1185">Reference proteome</keyword>
<organism evidence="2 3">
    <name type="scientific">Extremus antarcticus</name>
    <dbReference type="NCBI Taxonomy" id="702011"/>
    <lineage>
        <taxon>Eukaryota</taxon>
        <taxon>Fungi</taxon>
        <taxon>Dikarya</taxon>
        <taxon>Ascomycota</taxon>
        <taxon>Pezizomycotina</taxon>
        <taxon>Dothideomycetes</taxon>
        <taxon>Dothideomycetidae</taxon>
        <taxon>Mycosphaerellales</taxon>
        <taxon>Extremaceae</taxon>
        <taxon>Extremus</taxon>
    </lineage>
</organism>
<protein>
    <recommendedName>
        <fullName evidence="4">Sulfotransferase</fullName>
    </recommendedName>
</protein>
<dbReference type="EMBL" id="JAWDJX010000061">
    <property type="protein sequence ID" value="KAK3047498.1"/>
    <property type="molecule type" value="Genomic_DNA"/>
</dbReference>
<name>A0AAJ0D6N4_9PEZI</name>
<dbReference type="Pfam" id="PF17784">
    <property type="entry name" value="Sulfotransfer_4"/>
    <property type="match status" value="1"/>
</dbReference>
<keyword evidence="1" id="KW-1133">Transmembrane helix</keyword>
<dbReference type="InterPro" id="IPR040632">
    <property type="entry name" value="Sulfotransfer_4"/>
</dbReference>
<dbReference type="InterPro" id="IPR027417">
    <property type="entry name" value="P-loop_NTPase"/>
</dbReference>
<keyword evidence="1" id="KW-0812">Transmembrane</keyword>
<comment type="caution">
    <text evidence="2">The sequence shown here is derived from an EMBL/GenBank/DDBJ whole genome shotgun (WGS) entry which is preliminary data.</text>
</comment>
<evidence type="ECO:0000256" key="1">
    <source>
        <dbReference type="SAM" id="Phobius"/>
    </source>
</evidence>
<keyword evidence="1" id="KW-0472">Membrane</keyword>
<accession>A0AAJ0D6N4</accession>